<organism evidence="6 7">
    <name type="scientific">Caballeronia cordobensis</name>
    <name type="common">Burkholderia cordobensis</name>
    <dbReference type="NCBI Taxonomy" id="1353886"/>
    <lineage>
        <taxon>Bacteria</taxon>
        <taxon>Pseudomonadati</taxon>
        <taxon>Pseudomonadota</taxon>
        <taxon>Betaproteobacteria</taxon>
        <taxon>Burkholderiales</taxon>
        <taxon>Burkholderiaceae</taxon>
        <taxon>Caballeronia</taxon>
    </lineage>
</organism>
<name>A0A158JNM8_CABCO</name>
<dbReference type="Pfam" id="PF02561">
    <property type="entry name" value="FliS"/>
    <property type="match status" value="1"/>
</dbReference>
<dbReference type="GO" id="GO:0005829">
    <property type="term" value="C:cytosol"/>
    <property type="evidence" value="ECO:0007669"/>
    <property type="project" value="UniProtKB-SubCell"/>
</dbReference>
<dbReference type="AlphaFoldDB" id="A0A158JNM8"/>
<protein>
    <submittedName>
        <fullName evidence="6">Flagellar protein FliS</fullName>
    </submittedName>
</protein>
<comment type="similarity">
    <text evidence="2">Belongs to the FliS family.</text>
</comment>
<evidence type="ECO:0000256" key="5">
    <source>
        <dbReference type="ARBA" id="ARBA00023186"/>
    </source>
</evidence>
<dbReference type="InterPro" id="IPR036584">
    <property type="entry name" value="FliS_sf"/>
</dbReference>
<evidence type="ECO:0000313" key="7">
    <source>
        <dbReference type="Proteomes" id="UP000054740"/>
    </source>
</evidence>
<dbReference type="CDD" id="cd16098">
    <property type="entry name" value="FliS"/>
    <property type="match status" value="1"/>
</dbReference>
<proteinExistence type="inferred from homology"/>
<dbReference type="NCBIfam" id="TIGR00208">
    <property type="entry name" value="fliS"/>
    <property type="match status" value="1"/>
</dbReference>
<dbReference type="GO" id="GO:0044780">
    <property type="term" value="P:bacterial-type flagellum assembly"/>
    <property type="evidence" value="ECO:0007669"/>
    <property type="project" value="InterPro"/>
</dbReference>
<evidence type="ECO:0000256" key="2">
    <source>
        <dbReference type="ARBA" id="ARBA00008787"/>
    </source>
</evidence>
<keyword evidence="7" id="KW-1185">Reference proteome</keyword>
<dbReference type="EMBL" id="FCNY02000034">
    <property type="protein sequence ID" value="SAL70524.1"/>
    <property type="molecule type" value="Genomic_DNA"/>
</dbReference>
<keyword evidence="5" id="KW-0143">Chaperone</keyword>
<keyword evidence="6" id="KW-0282">Flagellum</keyword>
<comment type="subcellular location">
    <subcellularLocation>
        <location evidence="1">Cytoplasm</location>
        <location evidence="1">Cytosol</location>
    </subcellularLocation>
</comment>
<dbReference type="GO" id="GO:0071973">
    <property type="term" value="P:bacterial-type flagellum-dependent cell motility"/>
    <property type="evidence" value="ECO:0007669"/>
    <property type="project" value="TreeGrafter"/>
</dbReference>
<dbReference type="PANTHER" id="PTHR34773">
    <property type="entry name" value="FLAGELLAR SECRETION CHAPERONE FLIS"/>
    <property type="match status" value="1"/>
</dbReference>
<gene>
    <name evidence="6" type="ORF">AWB70_07163</name>
</gene>
<dbReference type="Proteomes" id="UP000054740">
    <property type="component" value="Unassembled WGS sequence"/>
</dbReference>
<keyword evidence="3" id="KW-0963">Cytoplasm</keyword>
<evidence type="ECO:0000256" key="1">
    <source>
        <dbReference type="ARBA" id="ARBA00004514"/>
    </source>
</evidence>
<dbReference type="PANTHER" id="PTHR34773:SF1">
    <property type="entry name" value="FLAGELLAR SECRETION CHAPERONE FLIS"/>
    <property type="match status" value="1"/>
</dbReference>
<dbReference type="InterPro" id="IPR003713">
    <property type="entry name" value="FliS"/>
</dbReference>
<sequence>MGGQRARVHRLYRTHTHQDERHGVGMKLADAAASHKENREMYSPGHAGASAYARVGVQTGVMGASPHRLIVMLYQGARQAIAQARMHLQQKNVSARGMAVGKAISIIESGLQQALNKDAGGEIAERLDALYTYMSRRLLEANLKQDESMLVEVDNLLATLEEAWVGIGPEVAQMTAAPV</sequence>
<evidence type="ECO:0000256" key="4">
    <source>
        <dbReference type="ARBA" id="ARBA00022795"/>
    </source>
</evidence>
<reference evidence="7" key="1">
    <citation type="submission" date="2016-01" db="EMBL/GenBank/DDBJ databases">
        <authorList>
            <person name="Peeters C."/>
        </authorList>
    </citation>
    <scope>NUCLEOTIDE SEQUENCE [LARGE SCALE GENOMIC DNA]</scope>
</reference>
<evidence type="ECO:0000313" key="6">
    <source>
        <dbReference type="EMBL" id="SAL70524.1"/>
    </source>
</evidence>
<dbReference type="Gene3D" id="1.20.120.340">
    <property type="entry name" value="Flagellar protein FliS"/>
    <property type="match status" value="1"/>
</dbReference>
<keyword evidence="6" id="KW-0969">Cilium</keyword>
<keyword evidence="4" id="KW-1005">Bacterial flagellum biogenesis</keyword>
<accession>A0A158JNM8</accession>
<keyword evidence="6" id="KW-0966">Cell projection</keyword>
<evidence type="ECO:0000256" key="3">
    <source>
        <dbReference type="ARBA" id="ARBA00022490"/>
    </source>
</evidence>
<dbReference type="SUPFAM" id="SSF101116">
    <property type="entry name" value="Flagellar export chaperone FliS"/>
    <property type="match status" value="1"/>
</dbReference>